<reference evidence="10 11" key="1">
    <citation type="submission" date="2022-01" db="EMBL/GenBank/DDBJ databases">
        <title>Whole genome-based taxonomy of the Shewanellaceae.</title>
        <authorList>
            <person name="Martin-Rodriguez A.J."/>
        </authorList>
    </citation>
    <scope>NUCLEOTIDE SEQUENCE [LARGE SCALE GENOMIC DNA]</scope>
    <source>
        <strain evidence="10 11">DSM 17177</strain>
    </source>
</reference>
<comment type="similarity">
    <text evidence="8">Belongs to the TsuA/YedE (TC 9.B.102) family.</text>
</comment>
<dbReference type="PANTHER" id="PTHR30574:SF1">
    <property type="entry name" value="SULPHUR TRANSPORT DOMAIN-CONTAINING PROTEIN"/>
    <property type="match status" value="1"/>
</dbReference>
<evidence type="ECO:0000256" key="7">
    <source>
        <dbReference type="ARBA" id="ARBA00023136"/>
    </source>
</evidence>
<evidence type="ECO:0000256" key="1">
    <source>
        <dbReference type="ARBA" id="ARBA00004429"/>
    </source>
</evidence>
<feature type="transmembrane region" description="Helical" evidence="9">
    <location>
        <begin position="78"/>
        <end position="96"/>
    </location>
</feature>
<dbReference type="Proteomes" id="UP001203423">
    <property type="component" value="Unassembled WGS sequence"/>
</dbReference>
<proteinExistence type="inferred from homology"/>
<accession>A0ABT0LA78</accession>
<keyword evidence="11" id="KW-1185">Reference proteome</keyword>
<keyword evidence="4" id="KW-0997">Cell inner membrane</keyword>
<sequence>MEQLTLMNSVIGGLILAASALTLLFFTGRITGVSGILHGLWQTTFSIEYWRITFILGLIISPFFSAIIGFNLPDQIDMSWSAISAGGLLVGLGTRVGSGCTSGHGICGIGRLSLRSIVATSMFITTAMITVLLLKFVS</sequence>
<feature type="transmembrane region" description="Helical" evidence="9">
    <location>
        <begin position="6"/>
        <end position="28"/>
    </location>
</feature>
<evidence type="ECO:0000256" key="8">
    <source>
        <dbReference type="ARBA" id="ARBA00035655"/>
    </source>
</evidence>
<dbReference type="PANTHER" id="PTHR30574">
    <property type="entry name" value="INNER MEMBRANE PROTEIN YEDE"/>
    <property type="match status" value="1"/>
</dbReference>
<feature type="transmembrane region" description="Helical" evidence="9">
    <location>
        <begin position="49"/>
        <end position="72"/>
    </location>
</feature>
<evidence type="ECO:0000256" key="3">
    <source>
        <dbReference type="ARBA" id="ARBA00022475"/>
    </source>
</evidence>
<organism evidence="10 11">
    <name type="scientific">Shewanella surugensis</name>
    <dbReference type="NCBI Taxonomy" id="212020"/>
    <lineage>
        <taxon>Bacteria</taxon>
        <taxon>Pseudomonadati</taxon>
        <taxon>Pseudomonadota</taxon>
        <taxon>Gammaproteobacteria</taxon>
        <taxon>Alteromonadales</taxon>
        <taxon>Shewanellaceae</taxon>
        <taxon>Shewanella</taxon>
    </lineage>
</organism>
<comment type="subcellular location">
    <subcellularLocation>
        <location evidence="1">Cell inner membrane</location>
        <topology evidence="1">Multi-pass membrane protein</topology>
    </subcellularLocation>
</comment>
<evidence type="ECO:0000313" key="10">
    <source>
        <dbReference type="EMBL" id="MCL1124623.1"/>
    </source>
</evidence>
<dbReference type="InterPro" id="IPR007272">
    <property type="entry name" value="Sulf_transp_TsuA/YedE"/>
</dbReference>
<gene>
    <name evidence="10" type="ORF">L2764_09070</name>
</gene>
<evidence type="ECO:0000256" key="9">
    <source>
        <dbReference type="SAM" id="Phobius"/>
    </source>
</evidence>
<dbReference type="Pfam" id="PF04143">
    <property type="entry name" value="Sulf_transp"/>
    <property type="match status" value="1"/>
</dbReference>
<keyword evidence="2" id="KW-0813">Transport</keyword>
<protein>
    <submittedName>
        <fullName evidence="10">YeeE/YedE family protein</fullName>
    </submittedName>
</protein>
<evidence type="ECO:0000256" key="5">
    <source>
        <dbReference type="ARBA" id="ARBA00022692"/>
    </source>
</evidence>
<evidence type="ECO:0000256" key="6">
    <source>
        <dbReference type="ARBA" id="ARBA00022989"/>
    </source>
</evidence>
<keyword evidence="5 9" id="KW-0812">Transmembrane</keyword>
<name>A0ABT0LA78_9GAMM</name>
<feature type="transmembrane region" description="Helical" evidence="9">
    <location>
        <begin position="117"/>
        <end position="137"/>
    </location>
</feature>
<evidence type="ECO:0000256" key="2">
    <source>
        <dbReference type="ARBA" id="ARBA00022448"/>
    </source>
</evidence>
<keyword evidence="3" id="KW-1003">Cell membrane</keyword>
<evidence type="ECO:0000256" key="4">
    <source>
        <dbReference type="ARBA" id="ARBA00022519"/>
    </source>
</evidence>
<evidence type="ECO:0000313" key="11">
    <source>
        <dbReference type="Proteomes" id="UP001203423"/>
    </source>
</evidence>
<dbReference type="EMBL" id="JAKIKS010000027">
    <property type="protein sequence ID" value="MCL1124623.1"/>
    <property type="molecule type" value="Genomic_DNA"/>
</dbReference>
<dbReference type="RefSeq" id="WP_248939900.1">
    <property type="nucleotide sequence ID" value="NZ_JAKIKS010000027.1"/>
</dbReference>
<keyword evidence="6 9" id="KW-1133">Transmembrane helix</keyword>
<comment type="caution">
    <text evidence="10">The sequence shown here is derived from an EMBL/GenBank/DDBJ whole genome shotgun (WGS) entry which is preliminary data.</text>
</comment>
<keyword evidence="7 9" id="KW-0472">Membrane</keyword>